<evidence type="ECO:0000256" key="2">
    <source>
        <dbReference type="PIRSR" id="PIRSR605511-1"/>
    </source>
</evidence>
<comment type="cofactor">
    <cofactor evidence="3">
        <name>Zn(2+)</name>
        <dbReference type="ChEBI" id="CHEBI:29105"/>
    </cofactor>
    <text evidence="3">Binds 1 divalent metal cation per subunit.</text>
</comment>
<feature type="binding site" evidence="3">
    <location>
        <position position="106"/>
    </location>
    <ligand>
        <name>substrate</name>
    </ligand>
</feature>
<feature type="active site" description="Proton donor/acceptor" evidence="2">
    <location>
        <position position="202"/>
    </location>
</feature>
<evidence type="ECO:0000313" key="5">
    <source>
        <dbReference type="EMBL" id="TPW32464.1"/>
    </source>
</evidence>
<dbReference type="PANTHER" id="PTHR10907">
    <property type="entry name" value="REGUCALCIN"/>
    <property type="match status" value="1"/>
</dbReference>
<feature type="binding site" evidence="3">
    <location>
        <position position="21"/>
    </location>
    <ligand>
        <name>a divalent metal cation</name>
        <dbReference type="ChEBI" id="CHEBI:60240"/>
    </ligand>
</feature>
<dbReference type="GO" id="GO:0019853">
    <property type="term" value="P:L-ascorbic acid biosynthetic process"/>
    <property type="evidence" value="ECO:0007669"/>
    <property type="project" value="TreeGrafter"/>
</dbReference>
<sequence length="292" mass="31975">MTQEIVFEGKILSNERLALGEGPGYDPVTDTVWWFDILHRKLNLLKVSGRDRRIIMLPEMASVMASVDEHRQLIAMETGLYFRDTGSGALTLHAAIEADDDTTRSNDGRVHNSGALWISTMSKQEDEGAGAIYHVARGEVTKLFDKITIPNAICFSPAGDIGYFVDTPTGKLMQVALDPETGLPVEDPRLLVDTKGRLGGMDGAICDGDGYIWNARYGASLLDQYSPEGRLVARYQLPARQPTCPAFIGRDGGWMLVTSAAQHTDPEEEPNAGFTFALVTGATPRFDPPYRP</sequence>
<reference evidence="5 6" key="1">
    <citation type="submission" date="2019-06" db="EMBL/GenBank/DDBJ databases">
        <authorList>
            <person name="Li M."/>
        </authorList>
    </citation>
    <scope>NUCLEOTIDE SEQUENCE [LARGE SCALE GENOMIC DNA]</scope>
    <source>
        <strain evidence="5 6">BGMRC2036</strain>
    </source>
</reference>
<keyword evidence="3" id="KW-0479">Metal-binding</keyword>
<dbReference type="InterPro" id="IPR013658">
    <property type="entry name" value="SGL"/>
</dbReference>
<dbReference type="Proteomes" id="UP000318801">
    <property type="component" value="Unassembled WGS sequence"/>
</dbReference>
<comment type="similarity">
    <text evidence="1">Belongs to the SMP-30/CGR1 family.</text>
</comment>
<accession>A0A506UGL7</accession>
<dbReference type="InterPro" id="IPR005511">
    <property type="entry name" value="SMP-30"/>
</dbReference>
<dbReference type="Gene3D" id="2.120.10.30">
    <property type="entry name" value="TolB, C-terminal domain"/>
    <property type="match status" value="1"/>
</dbReference>
<keyword evidence="6" id="KW-1185">Reference proteome</keyword>
<dbReference type="OrthoDB" id="2633250at2"/>
<dbReference type="Pfam" id="PF08450">
    <property type="entry name" value="SGL"/>
    <property type="match status" value="1"/>
</dbReference>
<dbReference type="InterPro" id="IPR011042">
    <property type="entry name" value="6-blade_b-propeller_TolB-like"/>
</dbReference>
<name>A0A506UGL7_9HYPH</name>
<evidence type="ECO:0000256" key="1">
    <source>
        <dbReference type="ARBA" id="ARBA00008853"/>
    </source>
</evidence>
<evidence type="ECO:0000313" key="6">
    <source>
        <dbReference type="Proteomes" id="UP000318801"/>
    </source>
</evidence>
<feature type="binding site" evidence="3">
    <location>
        <position position="202"/>
    </location>
    <ligand>
        <name>a divalent metal cation</name>
        <dbReference type="ChEBI" id="CHEBI:60240"/>
    </ligand>
</feature>
<gene>
    <name evidence="5" type="ORF">FJU08_05590</name>
</gene>
<dbReference type="PANTHER" id="PTHR10907:SF47">
    <property type="entry name" value="REGUCALCIN"/>
    <property type="match status" value="1"/>
</dbReference>
<organism evidence="5 6">
    <name type="scientific">Martelella alba</name>
    <dbReference type="NCBI Taxonomy" id="2590451"/>
    <lineage>
        <taxon>Bacteria</taxon>
        <taxon>Pseudomonadati</taxon>
        <taxon>Pseudomonadota</taxon>
        <taxon>Alphaproteobacteria</taxon>
        <taxon>Hyphomicrobiales</taxon>
        <taxon>Aurantimonadaceae</taxon>
        <taxon>Martelella</taxon>
    </lineage>
</organism>
<dbReference type="SUPFAM" id="SSF63829">
    <property type="entry name" value="Calcium-dependent phosphotriesterase"/>
    <property type="match status" value="1"/>
</dbReference>
<dbReference type="AlphaFoldDB" id="A0A506UGL7"/>
<feature type="binding site" evidence="3">
    <location>
        <position position="104"/>
    </location>
    <ligand>
        <name>substrate</name>
    </ligand>
</feature>
<dbReference type="GO" id="GO:0004341">
    <property type="term" value="F:gluconolactonase activity"/>
    <property type="evidence" value="ECO:0007669"/>
    <property type="project" value="TreeGrafter"/>
</dbReference>
<feature type="domain" description="SMP-30/Gluconolactonase/LRE-like region" evidence="4">
    <location>
        <begin position="19"/>
        <end position="260"/>
    </location>
</feature>
<dbReference type="EMBL" id="VHLG01000002">
    <property type="protein sequence ID" value="TPW32464.1"/>
    <property type="molecule type" value="Genomic_DNA"/>
</dbReference>
<evidence type="ECO:0000259" key="4">
    <source>
        <dbReference type="Pfam" id="PF08450"/>
    </source>
</evidence>
<proteinExistence type="inferred from homology"/>
<comment type="caution">
    <text evidence="5">The sequence shown here is derived from an EMBL/GenBank/DDBJ whole genome shotgun (WGS) entry which is preliminary data.</text>
</comment>
<dbReference type="PRINTS" id="PR01790">
    <property type="entry name" value="SMP30FAMILY"/>
</dbReference>
<evidence type="ECO:0000256" key="3">
    <source>
        <dbReference type="PIRSR" id="PIRSR605511-2"/>
    </source>
</evidence>
<protein>
    <submittedName>
        <fullName evidence="5">SMP-30/gluconolactonase/LRE family protein</fullName>
    </submittedName>
</protein>
<keyword evidence="3" id="KW-0862">Zinc</keyword>
<dbReference type="GO" id="GO:0005509">
    <property type="term" value="F:calcium ion binding"/>
    <property type="evidence" value="ECO:0007669"/>
    <property type="project" value="TreeGrafter"/>
</dbReference>
<feature type="binding site" evidence="3">
    <location>
        <position position="151"/>
    </location>
    <ligand>
        <name>a divalent metal cation</name>
        <dbReference type="ChEBI" id="CHEBI:60240"/>
    </ligand>
</feature>
<dbReference type="RefSeq" id="WP_141147974.1">
    <property type="nucleotide sequence ID" value="NZ_VHLG01000002.1"/>
</dbReference>